<evidence type="ECO:0000259" key="2">
    <source>
        <dbReference type="Pfam" id="PF00582"/>
    </source>
</evidence>
<evidence type="ECO:0000256" key="1">
    <source>
        <dbReference type="ARBA" id="ARBA00008791"/>
    </source>
</evidence>
<proteinExistence type="inferred from homology"/>
<dbReference type="EMBL" id="FR695868">
    <property type="protein sequence ID" value="CBX28630.1"/>
    <property type="molecule type" value="Genomic_DNA"/>
</dbReference>
<dbReference type="Pfam" id="PF00582">
    <property type="entry name" value="Usp"/>
    <property type="match status" value="1"/>
</dbReference>
<evidence type="ECO:0000313" key="3">
    <source>
        <dbReference type="EMBL" id="CBX28630.1"/>
    </source>
</evidence>
<dbReference type="Gene3D" id="3.40.50.620">
    <property type="entry name" value="HUPs"/>
    <property type="match status" value="2"/>
</dbReference>
<accession>E1YDI6</accession>
<dbReference type="PRINTS" id="PR01438">
    <property type="entry name" value="UNVRSLSTRESS"/>
</dbReference>
<dbReference type="PANTHER" id="PTHR46268:SF6">
    <property type="entry name" value="UNIVERSAL STRESS PROTEIN UP12"/>
    <property type="match status" value="1"/>
</dbReference>
<organism evidence="3">
    <name type="scientific">uncultured Desulfobacterium sp</name>
    <dbReference type="NCBI Taxonomy" id="201089"/>
    <lineage>
        <taxon>Bacteria</taxon>
        <taxon>Pseudomonadati</taxon>
        <taxon>Thermodesulfobacteriota</taxon>
        <taxon>Desulfobacteria</taxon>
        <taxon>Desulfobacterales</taxon>
        <taxon>Desulfobacteriaceae</taxon>
        <taxon>Desulfobacterium</taxon>
        <taxon>environmental samples</taxon>
    </lineage>
</organism>
<dbReference type="InterPro" id="IPR006016">
    <property type="entry name" value="UspA"/>
</dbReference>
<name>E1YDI6_9BACT</name>
<reference evidence="3" key="1">
    <citation type="journal article" date="2011" name="Environ. Microbiol.">
        <title>Genomic insights into the metabolic potential of the polycyclic aromatic hydrocarbon degrading sulfate-reducing Deltaproteobacterium N47.</title>
        <authorList>
            <person name="Bergmann F."/>
            <person name="Selesi D."/>
            <person name="Weinmaier T."/>
            <person name="Tischler P."/>
            <person name="Rattei T."/>
            <person name="Meckenstock R.U."/>
        </authorList>
    </citation>
    <scope>NUCLEOTIDE SEQUENCE</scope>
</reference>
<comment type="similarity">
    <text evidence="1">Belongs to the universal stress protein A family.</text>
</comment>
<sequence>MGLYSKILVAVDGSDASLNALSESIKLSYWARGCVCAIYVAPSYEGDLSLTGVKDLQALFNEPYEIALAKIKETVEKTDASIEALCETGEPSEKIAEYAETKDFDLIVTGIRKKNTLNRIFNKGVAEKITGVASKDVLIIPQNTSIGWDKILISTGSLKNIRIAKKIIEIAKTYGGKSLLLAVSGGNNKRNMVNTEEVINGIKQLSSGIAIETFIKKGDAAKVIADIALEHNADLIIMGASLKKSIKFFF</sequence>
<gene>
    <name evidence="3" type="ORF">N47_G39540</name>
</gene>
<dbReference type="SUPFAM" id="SSF52402">
    <property type="entry name" value="Adenine nucleotide alpha hydrolases-like"/>
    <property type="match status" value="2"/>
</dbReference>
<dbReference type="InterPro" id="IPR014729">
    <property type="entry name" value="Rossmann-like_a/b/a_fold"/>
</dbReference>
<feature type="domain" description="UspA" evidence="2">
    <location>
        <begin position="4"/>
        <end position="141"/>
    </location>
</feature>
<dbReference type="CDD" id="cd00293">
    <property type="entry name" value="USP-like"/>
    <property type="match status" value="2"/>
</dbReference>
<dbReference type="AlphaFoldDB" id="E1YDI6"/>
<protein>
    <recommendedName>
        <fullName evidence="2">UspA domain-containing protein</fullName>
    </recommendedName>
</protein>
<dbReference type="InterPro" id="IPR006015">
    <property type="entry name" value="Universal_stress_UspA"/>
</dbReference>
<dbReference type="PANTHER" id="PTHR46268">
    <property type="entry name" value="STRESS RESPONSE PROTEIN NHAX"/>
    <property type="match status" value="1"/>
</dbReference>